<dbReference type="SUPFAM" id="SSF48464">
    <property type="entry name" value="ENTH/VHS domain"/>
    <property type="match status" value="1"/>
</dbReference>
<evidence type="ECO:0000313" key="3">
    <source>
        <dbReference type="EMBL" id="OAJ41473.1"/>
    </source>
</evidence>
<dbReference type="CDD" id="cd16981">
    <property type="entry name" value="CID_RPRD_like"/>
    <property type="match status" value="1"/>
</dbReference>
<dbReference type="Pfam" id="PF04818">
    <property type="entry name" value="CID"/>
    <property type="match status" value="1"/>
</dbReference>
<dbReference type="InterPro" id="IPR008942">
    <property type="entry name" value="ENTH_VHS"/>
</dbReference>
<dbReference type="GO" id="GO:0031124">
    <property type="term" value="P:mRNA 3'-end processing"/>
    <property type="evidence" value="ECO:0007669"/>
    <property type="project" value="TreeGrafter"/>
</dbReference>
<dbReference type="VEuPathDB" id="FungiDB:BDEG_25063"/>
<reference evidence="3 4" key="1">
    <citation type="submission" date="2006-10" db="EMBL/GenBank/DDBJ databases">
        <title>The Genome Sequence of Batrachochytrium dendrobatidis JEL423.</title>
        <authorList>
            <consortium name="The Broad Institute Genome Sequencing Platform"/>
            <person name="Birren B."/>
            <person name="Lander E."/>
            <person name="Galagan J."/>
            <person name="Cuomo C."/>
            <person name="Devon K."/>
            <person name="Jaffe D."/>
            <person name="Butler J."/>
            <person name="Alvarez P."/>
            <person name="Gnerre S."/>
            <person name="Grabherr M."/>
            <person name="Kleber M."/>
            <person name="Mauceli E."/>
            <person name="Brockman W."/>
            <person name="Young S."/>
            <person name="LaButti K."/>
            <person name="Sykes S."/>
            <person name="DeCaprio D."/>
            <person name="Crawford M."/>
            <person name="Koehrsen M."/>
            <person name="Engels R."/>
            <person name="Montgomery P."/>
            <person name="Pearson M."/>
            <person name="Howarth C."/>
            <person name="Larson L."/>
            <person name="White J."/>
            <person name="O'Leary S."/>
            <person name="Kodira C."/>
            <person name="Zeng Q."/>
            <person name="Yandava C."/>
            <person name="Alvarado L."/>
            <person name="Longcore J."/>
            <person name="James T."/>
        </authorList>
    </citation>
    <scope>NUCLEOTIDE SEQUENCE [LARGE SCALE GENOMIC DNA]</scope>
    <source>
        <strain evidence="3 4">JEL423</strain>
    </source>
</reference>
<feature type="domain" description="CID" evidence="2">
    <location>
        <begin position="13"/>
        <end position="145"/>
    </location>
</feature>
<gene>
    <name evidence="3" type="ORF">BDEG_25063</name>
</gene>
<reference evidence="3 4" key="2">
    <citation type="submission" date="2016-05" db="EMBL/GenBank/DDBJ databases">
        <title>Lineage-specific infection strategies underlie the spectrum of fungal disease in amphibians.</title>
        <authorList>
            <person name="Cuomo C.A."/>
            <person name="Farrer R.A."/>
            <person name="James T."/>
            <person name="Longcore J."/>
            <person name="Birren B."/>
        </authorList>
    </citation>
    <scope>NUCLEOTIDE SEQUENCE [LARGE SCALE GENOMIC DNA]</scope>
    <source>
        <strain evidence="3 4">JEL423</strain>
    </source>
</reference>
<dbReference type="OrthoDB" id="10069473at2759"/>
<dbReference type="PANTHER" id="PTHR12460:SF0">
    <property type="entry name" value="CID DOMAIN-CONTAINING PROTEIN-RELATED"/>
    <property type="match status" value="1"/>
</dbReference>
<feature type="region of interest" description="Disordered" evidence="1">
    <location>
        <begin position="144"/>
        <end position="163"/>
    </location>
</feature>
<dbReference type="AlphaFoldDB" id="A0A177WN02"/>
<dbReference type="EMBL" id="DS022306">
    <property type="protein sequence ID" value="OAJ41473.1"/>
    <property type="molecule type" value="Genomic_DNA"/>
</dbReference>
<feature type="compositionally biased region" description="Polar residues" evidence="1">
    <location>
        <begin position="152"/>
        <end position="163"/>
    </location>
</feature>
<evidence type="ECO:0000313" key="4">
    <source>
        <dbReference type="Proteomes" id="UP000077115"/>
    </source>
</evidence>
<feature type="region of interest" description="Disordered" evidence="1">
    <location>
        <begin position="295"/>
        <end position="316"/>
    </location>
</feature>
<evidence type="ECO:0000256" key="1">
    <source>
        <dbReference type="SAM" id="MobiDB-lite"/>
    </source>
</evidence>
<name>A0A177WN02_BATDL</name>
<dbReference type="STRING" id="403673.A0A177WN02"/>
<dbReference type="PROSITE" id="PS51391">
    <property type="entry name" value="CID"/>
    <property type="match status" value="1"/>
</dbReference>
<dbReference type="SMART" id="SM00582">
    <property type="entry name" value="RPR"/>
    <property type="match status" value="1"/>
</dbReference>
<dbReference type="PANTHER" id="PTHR12460">
    <property type="entry name" value="CYCLIN-DEPENDENT KINASE INHIBITOR-RELATED PROTEIN"/>
    <property type="match status" value="1"/>
</dbReference>
<protein>
    <recommendedName>
        <fullName evidence="2">CID domain-containing protein</fullName>
    </recommendedName>
</protein>
<dbReference type="Gene3D" id="1.25.40.90">
    <property type="match status" value="1"/>
</dbReference>
<dbReference type="eggNOG" id="KOG2669">
    <property type="taxonomic scope" value="Eukaryota"/>
</dbReference>
<accession>A0A177WN02</accession>
<proteinExistence type="predicted"/>
<organism evidence="3 4">
    <name type="scientific">Batrachochytrium dendrobatidis (strain JEL423)</name>
    <dbReference type="NCBI Taxonomy" id="403673"/>
    <lineage>
        <taxon>Eukaryota</taxon>
        <taxon>Fungi</taxon>
        <taxon>Fungi incertae sedis</taxon>
        <taxon>Chytridiomycota</taxon>
        <taxon>Chytridiomycota incertae sedis</taxon>
        <taxon>Chytridiomycetes</taxon>
        <taxon>Rhizophydiales</taxon>
        <taxon>Rhizophydiales incertae sedis</taxon>
        <taxon>Batrachochytrium</taxon>
    </lineage>
</organism>
<sequence length="374" mass="41108">MLIKKPFPKINTIMSFEESALVTKLQHLNSTQQSIQVTSQWMIFHRKHAKACVAIWAQELAKANPSKRLGFLYLASDVIQNSKKKGEDYANEFGEIIPAIFATTLCHLDPETKGKVKRVVDVWRERTVYTDEFLNLLLKNSNISNSKPPSNTSGASSLHKQQTTMPLELHGISSKLQQIKNGEALKIASITSMNGLKSSVFNPSENEISVKEIANAKKVVKVHLEMLTSEIDIRKQLIAELNALTNRQNSAIKELCHQQEMTFEKLGQLESHSAFLASATTGSNSTVGNLSVMPTPVDSPPSFDAPNAPTSGADDDTLNSLNIVRFSELSSLPPLVDSNAISLGSISFGGIHQATLDRISMNWPEDTTLGFDFS</sequence>
<dbReference type="InterPro" id="IPR006569">
    <property type="entry name" value="CID_dom"/>
</dbReference>
<evidence type="ECO:0000259" key="2">
    <source>
        <dbReference type="PROSITE" id="PS51391"/>
    </source>
</evidence>
<dbReference type="Proteomes" id="UP000077115">
    <property type="component" value="Unassembled WGS sequence"/>
</dbReference>
<dbReference type="GO" id="GO:0000993">
    <property type="term" value="F:RNA polymerase II complex binding"/>
    <property type="evidence" value="ECO:0007669"/>
    <property type="project" value="TreeGrafter"/>
</dbReference>